<organism evidence="2">
    <name type="scientific">viral metagenome</name>
    <dbReference type="NCBI Taxonomy" id="1070528"/>
    <lineage>
        <taxon>unclassified sequences</taxon>
        <taxon>metagenomes</taxon>
        <taxon>organismal metagenomes</taxon>
    </lineage>
</organism>
<proteinExistence type="predicted"/>
<dbReference type="InterPro" id="IPR006196">
    <property type="entry name" value="RNA-binding_domain_S1_IF1"/>
</dbReference>
<dbReference type="GO" id="GO:0003723">
    <property type="term" value="F:RNA binding"/>
    <property type="evidence" value="ECO:0007669"/>
    <property type="project" value="InterPro"/>
</dbReference>
<sequence>MYQTSIRNKKKISQFNKVANNNYIINPEYEVYAYVIKLLGNCRVLVLCDNGTEAVGVIRGSMRRFNKRVLIETGDILAVSMRDFQDNKVDIVHKYNAEQCKILINNKEISDTLINAYNKISNNAVNNANEANIIFDDAAADAADAAYANKKNASNKASAVSDTSAAASDYNNSEFVFNSDDDADAADDI</sequence>
<dbReference type="CDD" id="cd05793">
    <property type="entry name" value="S1_IF1A"/>
    <property type="match status" value="1"/>
</dbReference>
<dbReference type="PANTHER" id="PTHR21668">
    <property type="entry name" value="EIF-1A"/>
    <property type="match status" value="1"/>
</dbReference>
<name>A0A6C0KBF1_9ZZZZ</name>
<dbReference type="AlphaFoldDB" id="A0A6C0KBF1"/>
<evidence type="ECO:0000259" key="1">
    <source>
        <dbReference type="PROSITE" id="PS50832"/>
    </source>
</evidence>
<dbReference type="GO" id="GO:0003743">
    <property type="term" value="F:translation initiation factor activity"/>
    <property type="evidence" value="ECO:0007669"/>
    <property type="project" value="InterPro"/>
</dbReference>
<protein>
    <recommendedName>
        <fullName evidence="1">S1-like domain-containing protein</fullName>
    </recommendedName>
</protein>
<dbReference type="PROSITE" id="PS50832">
    <property type="entry name" value="S1_IF1_TYPE"/>
    <property type="match status" value="1"/>
</dbReference>
<dbReference type="SUPFAM" id="SSF50249">
    <property type="entry name" value="Nucleic acid-binding proteins"/>
    <property type="match status" value="1"/>
</dbReference>
<dbReference type="SMART" id="SM00652">
    <property type="entry name" value="eIF1a"/>
    <property type="match status" value="1"/>
</dbReference>
<dbReference type="Pfam" id="PF01176">
    <property type="entry name" value="eIF-1a"/>
    <property type="match status" value="1"/>
</dbReference>
<dbReference type="EMBL" id="MN740822">
    <property type="protein sequence ID" value="QHU13618.1"/>
    <property type="molecule type" value="Genomic_DNA"/>
</dbReference>
<feature type="domain" description="S1-like" evidence="1">
    <location>
        <begin position="30"/>
        <end position="96"/>
    </location>
</feature>
<reference evidence="2" key="1">
    <citation type="journal article" date="2020" name="Nature">
        <title>Giant virus diversity and host interactions through global metagenomics.</title>
        <authorList>
            <person name="Schulz F."/>
            <person name="Roux S."/>
            <person name="Paez-Espino D."/>
            <person name="Jungbluth S."/>
            <person name="Walsh D.A."/>
            <person name="Denef V.J."/>
            <person name="McMahon K.D."/>
            <person name="Konstantinidis K.T."/>
            <person name="Eloe-Fadrosh E.A."/>
            <person name="Kyrpides N.C."/>
            <person name="Woyke T."/>
        </authorList>
    </citation>
    <scope>NUCLEOTIDE SEQUENCE</scope>
    <source>
        <strain evidence="2">GVMAG-S-1101178-73</strain>
    </source>
</reference>
<dbReference type="InterPro" id="IPR012340">
    <property type="entry name" value="NA-bd_OB-fold"/>
</dbReference>
<evidence type="ECO:0000313" key="2">
    <source>
        <dbReference type="EMBL" id="QHU13618.1"/>
    </source>
</evidence>
<accession>A0A6C0KBF1</accession>
<dbReference type="Gene3D" id="2.40.50.140">
    <property type="entry name" value="Nucleic acid-binding proteins"/>
    <property type="match status" value="1"/>
</dbReference>
<dbReference type="InterPro" id="IPR001253">
    <property type="entry name" value="TIF_eIF-1A"/>
</dbReference>